<proteinExistence type="predicted"/>
<dbReference type="AlphaFoldDB" id="A0A165R6E8"/>
<dbReference type="InParanoid" id="A0A165R6E8"/>
<gene>
    <name evidence="1" type="ORF">NEOLEDRAFT_1136763</name>
</gene>
<organism evidence="1 2">
    <name type="scientific">Neolentinus lepideus HHB14362 ss-1</name>
    <dbReference type="NCBI Taxonomy" id="1314782"/>
    <lineage>
        <taxon>Eukaryota</taxon>
        <taxon>Fungi</taxon>
        <taxon>Dikarya</taxon>
        <taxon>Basidiomycota</taxon>
        <taxon>Agaricomycotina</taxon>
        <taxon>Agaricomycetes</taxon>
        <taxon>Gloeophyllales</taxon>
        <taxon>Gloeophyllaceae</taxon>
        <taxon>Neolentinus</taxon>
    </lineage>
</organism>
<dbReference type="Proteomes" id="UP000076761">
    <property type="component" value="Unassembled WGS sequence"/>
</dbReference>
<protein>
    <submittedName>
        <fullName evidence="1">Uncharacterized protein</fullName>
    </submittedName>
</protein>
<accession>A0A165R6E8</accession>
<dbReference type="EMBL" id="KV425586">
    <property type="protein sequence ID" value="KZT23368.1"/>
    <property type="molecule type" value="Genomic_DNA"/>
</dbReference>
<dbReference type="OrthoDB" id="3306359at2759"/>
<name>A0A165R6E8_9AGAM</name>
<sequence length="257" mass="28861">MALGVMGVKPNLTHLTICATIMDDGTRQDVDLPHLQKFVLPIRSIVSAEVFSHITLPSGASITLEVECDEFDLDEVRAIINIIGPKVNEIASGNEFKKCELHHVNTSHTRIHLSPAPKELGVAVDRVHTRSAGNQKLRLKPELKLVLSSYLEEEEALVYDALAEDLKATLKQVTVLKIEDMRAYNAPGLPPTRTLIGPFPSRLVRTLKRDFSALGNTWRFELVCPRLQKMELHYVRFRKTYHGSSTDDFIDLHSLCC</sequence>
<evidence type="ECO:0000313" key="2">
    <source>
        <dbReference type="Proteomes" id="UP000076761"/>
    </source>
</evidence>
<keyword evidence="2" id="KW-1185">Reference proteome</keyword>
<evidence type="ECO:0000313" key="1">
    <source>
        <dbReference type="EMBL" id="KZT23368.1"/>
    </source>
</evidence>
<reference evidence="1 2" key="1">
    <citation type="journal article" date="2016" name="Mol. Biol. Evol.">
        <title>Comparative Genomics of Early-Diverging Mushroom-Forming Fungi Provides Insights into the Origins of Lignocellulose Decay Capabilities.</title>
        <authorList>
            <person name="Nagy L.G."/>
            <person name="Riley R."/>
            <person name="Tritt A."/>
            <person name="Adam C."/>
            <person name="Daum C."/>
            <person name="Floudas D."/>
            <person name="Sun H."/>
            <person name="Yadav J.S."/>
            <person name="Pangilinan J."/>
            <person name="Larsson K.H."/>
            <person name="Matsuura K."/>
            <person name="Barry K."/>
            <person name="Labutti K."/>
            <person name="Kuo R."/>
            <person name="Ohm R.A."/>
            <person name="Bhattacharya S.S."/>
            <person name="Shirouzu T."/>
            <person name="Yoshinaga Y."/>
            <person name="Martin F.M."/>
            <person name="Grigoriev I.V."/>
            <person name="Hibbett D.S."/>
        </authorList>
    </citation>
    <scope>NUCLEOTIDE SEQUENCE [LARGE SCALE GENOMIC DNA]</scope>
    <source>
        <strain evidence="1 2">HHB14362 ss-1</strain>
    </source>
</reference>